<accession>D0L1H2</accession>
<reference evidence="1 2" key="1">
    <citation type="submission" date="2009-10" db="EMBL/GenBank/DDBJ databases">
        <title>Complete sequence of Halothiobacillus neapolitanus c2.</title>
        <authorList>
            <consortium name="US DOE Joint Genome Institute"/>
            <person name="Lucas S."/>
            <person name="Copeland A."/>
            <person name="Lapidus A."/>
            <person name="Glavina del Rio T."/>
            <person name="Tice H."/>
            <person name="Bruce D."/>
            <person name="Goodwin L."/>
            <person name="Pitluck S."/>
            <person name="Davenport K."/>
            <person name="Brettin T."/>
            <person name="Detter J.C."/>
            <person name="Han C."/>
            <person name="Tapia R."/>
            <person name="Larimer F."/>
            <person name="Land M."/>
            <person name="Hauser L."/>
            <person name="Kyrpides N."/>
            <person name="Mikhailova N."/>
            <person name="Kerfeld C."/>
            <person name="Cannon G."/>
            <person name="Heinhort S."/>
        </authorList>
    </citation>
    <scope>NUCLEOTIDE SEQUENCE [LARGE SCALE GENOMIC DNA]</scope>
    <source>
        <strain evidence="2">ATCC 23641 / c2</strain>
    </source>
</reference>
<keyword evidence="2" id="KW-1185">Reference proteome</keyword>
<name>D0L1H2_HALNC</name>
<protein>
    <recommendedName>
        <fullName evidence="3">DUF2288 domain-containing protein</fullName>
    </recommendedName>
</protein>
<dbReference type="eggNOG" id="COG5626">
    <property type="taxonomic scope" value="Bacteria"/>
</dbReference>
<dbReference type="Proteomes" id="UP000009102">
    <property type="component" value="Chromosome"/>
</dbReference>
<dbReference type="Pfam" id="PF10052">
    <property type="entry name" value="DUF2288"/>
    <property type="match status" value="1"/>
</dbReference>
<proteinExistence type="predicted"/>
<gene>
    <name evidence="1" type="ordered locus">Hneap_1722</name>
</gene>
<sequence length="125" mass="13763">MNLPMNPENEPRDTVSTSIACEEPLDRWALFFGQTAPIGWAQIEPFFARGQVIHVGSSLDLVEVAVAVAEDDKSRVADWMASGDFVLLPTDIARHWSSDAADLWGVVVTPWVLIQDRSSNDAPVE</sequence>
<dbReference type="KEGG" id="hna:Hneap_1722"/>
<dbReference type="HOGENOM" id="CLU_137225_2_0_6"/>
<evidence type="ECO:0008006" key="3">
    <source>
        <dbReference type="Google" id="ProtNLM"/>
    </source>
</evidence>
<dbReference type="EMBL" id="CP001801">
    <property type="protein sequence ID" value="ACX96545.1"/>
    <property type="molecule type" value="Genomic_DNA"/>
</dbReference>
<evidence type="ECO:0000313" key="1">
    <source>
        <dbReference type="EMBL" id="ACX96545.1"/>
    </source>
</evidence>
<evidence type="ECO:0000313" key="2">
    <source>
        <dbReference type="Proteomes" id="UP000009102"/>
    </source>
</evidence>
<dbReference type="AlphaFoldDB" id="D0L1H2"/>
<dbReference type="InterPro" id="IPR018741">
    <property type="entry name" value="DUF2288"/>
</dbReference>
<organism evidence="1 2">
    <name type="scientific">Halothiobacillus neapolitanus (strain ATCC 23641 / DSM 15147 / CIP 104769 / NCIMB 8539 / c2)</name>
    <name type="common">Thiobacillus neapolitanus</name>
    <dbReference type="NCBI Taxonomy" id="555778"/>
    <lineage>
        <taxon>Bacteria</taxon>
        <taxon>Pseudomonadati</taxon>
        <taxon>Pseudomonadota</taxon>
        <taxon>Gammaproteobacteria</taxon>
        <taxon>Chromatiales</taxon>
        <taxon>Halothiobacillaceae</taxon>
        <taxon>Halothiobacillus</taxon>
    </lineage>
</organism>
<dbReference type="STRING" id="555778.Hneap_1722"/>